<dbReference type="InterPro" id="IPR050791">
    <property type="entry name" value="Aldo-Keto_reductase"/>
</dbReference>
<dbReference type="PANTHER" id="PTHR43625">
    <property type="entry name" value="AFLATOXIN B1 ALDEHYDE REDUCTASE"/>
    <property type="match status" value="1"/>
</dbReference>
<dbReference type="PRINTS" id="PR00069">
    <property type="entry name" value="ALDKETRDTASE"/>
</dbReference>
<sequence>MEAVRKIRDLEVSTIGFGCMGFSCLYGDKTPDEEAIKTIREAYNIGYTFFDTAEVYGKGHNETLVGKALKDVRDKVQIATKMNCYSNENIEGQLREKLNNSLERLQTSYIDLYYLHRTIDNINLEEIARVMGLFIKEGKIKGWGLSQVDAATIKRAHAITPLTAVQSEFSLAERGYEKDVIPLCKELNIGFVPFSPLASGFLTGKVKKDEIYQSTDIRSILARFEKENIEKNQPFIDLLNEVAKEKNATPAQISLAWMIKKHNNIVPIPASRKVERISENFGALKVQLSDEDVKKIDDELAKLTLYGDREPESDKIKMLIIGKNIKGMRA</sequence>
<dbReference type="SUPFAM" id="SSF51430">
    <property type="entry name" value="NAD(P)-linked oxidoreductase"/>
    <property type="match status" value="1"/>
</dbReference>
<organism evidence="3 4">
    <name type="scientific">Piromyces finnis</name>
    <dbReference type="NCBI Taxonomy" id="1754191"/>
    <lineage>
        <taxon>Eukaryota</taxon>
        <taxon>Fungi</taxon>
        <taxon>Fungi incertae sedis</taxon>
        <taxon>Chytridiomycota</taxon>
        <taxon>Chytridiomycota incertae sedis</taxon>
        <taxon>Neocallimastigomycetes</taxon>
        <taxon>Neocallimastigales</taxon>
        <taxon>Neocallimastigaceae</taxon>
        <taxon>Piromyces</taxon>
    </lineage>
</organism>
<dbReference type="STRING" id="1754191.A0A1Y1V9S0"/>
<reference evidence="3 4" key="2">
    <citation type="submission" date="2016-08" db="EMBL/GenBank/DDBJ databases">
        <title>Pervasive Adenine N6-methylation of Active Genes in Fungi.</title>
        <authorList>
            <consortium name="DOE Joint Genome Institute"/>
            <person name="Mondo S.J."/>
            <person name="Dannebaum R.O."/>
            <person name="Kuo R.C."/>
            <person name="Labutti K."/>
            <person name="Haridas S."/>
            <person name="Kuo A."/>
            <person name="Salamov A."/>
            <person name="Ahrendt S.R."/>
            <person name="Lipzen A."/>
            <person name="Sullivan W."/>
            <person name="Andreopoulos W.B."/>
            <person name="Clum A."/>
            <person name="Lindquist E."/>
            <person name="Daum C."/>
            <person name="Ramamoorthy G.K."/>
            <person name="Gryganskyi A."/>
            <person name="Culley D."/>
            <person name="Magnuson J.K."/>
            <person name="James T.Y."/>
            <person name="O'Malley M.A."/>
            <person name="Stajich J.E."/>
            <person name="Spatafora J.W."/>
            <person name="Visel A."/>
            <person name="Grigoriev I.V."/>
        </authorList>
    </citation>
    <scope>NUCLEOTIDE SEQUENCE [LARGE SCALE GENOMIC DNA]</scope>
    <source>
        <strain evidence="4">finn</strain>
    </source>
</reference>
<dbReference type="Proteomes" id="UP000193719">
    <property type="component" value="Unassembled WGS sequence"/>
</dbReference>
<protein>
    <submittedName>
        <fullName evidence="3">Putative aldo/keto reductase</fullName>
    </submittedName>
</protein>
<keyword evidence="4" id="KW-1185">Reference proteome</keyword>
<keyword evidence="1" id="KW-0560">Oxidoreductase</keyword>
<dbReference type="Gene3D" id="3.20.20.100">
    <property type="entry name" value="NADP-dependent oxidoreductase domain"/>
    <property type="match status" value="1"/>
</dbReference>
<feature type="domain" description="NADP-dependent oxidoreductase" evidence="2">
    <location>
        <begin position="15"/>
        <end position="298"/>
    </location>
</feature>
<name>A0A1Y1V9S0_9FUNG</name>
<dbReference type="Pfam" id="PF00248">
    <property type="entry name" value="Aldo_ket_red"/>
    <property type="match status" value="1"/>
</dbReference>
<dbReference type="PANTHER" id="PTHR43625:SF5">
    <property type="entry name" value="PYRIDOXAL REDUCTASE, CHLOROPLASTIC"/>
    <property type="match status" value="1"/>
</dbReference>
<proteinExistence type="predicted"/>
<gene>
    <name evidence="3" type="ORF">BCR36DRAFT_583937</name>
</gene>
<comment type="caution">
    <text evidence="3">The sequence shown here is derived from an EMBL/GenBank/DDBJ whole genome shotgun (WGS) entry which is preliminary data.</text>
</comment>
<dbReference type="InterPro" id="IPR036812">
    <property type="entry name" value="NAD(P)_OxRdtase_dom_sf"/>
</dbReference>
<dbReference type="AlphaFoldDB" id="A0A1Y1V9S0"/>
<reference evidence="3 4" key="1">
    <citation type="submission" date="2016-08" db="EMBL/GenBank/DDBJ databases">
        <title>Genomes of anaerobic fungi encode conserved fungal cellulosomes for biomass hydrolysis.</title>
        <authorList>
            <consortium name="DOE Joint Genome Institute"/>
            <person name="Haitjema C.H."/>
            <person name="Gilmore S.P."/>
            <person name="Henske J.K."/>
            <person name="Solomon K.V."/>
            <person name="De Groot R."/>
            <person name="Kuo A."/>
            <person name="Mondo S.J."/>
            <person name="Salamov A.A."/>
            <person name="Labutti K."/>
            <person name="Zhao Z."/>
            <person name="Chiniquy J."/>
            <person name="Barry K."/>
            <person name="Brewer H.M."/>
            <person name="Purvine S.O."/>
            <person name="Wright A.T."/>
            <person name="Boxma B."/>
            <person name="Van Alen T."/>
            <person name="Hackstein J.H."/>
            <person name="Baker S.E."/>
            <person name="Grigoriev I.V."/>
            <person name="O'Malley M.A."/>
        </authorList>
    </citation>
    <scope>NUCLEOTIDE SEQUENCE [LARGE SCALE GENOMIC DNA]</scope>
    <source>
        <strain evidence="4">finn</strain>
    </source>
</reference>
<accession>A0A1Y1V9S0</accession>
<dbReference type="OrthoDB" id="37537at2759"/>
<dbReference type="GO" id="GO:0005737">
    <property type="term" value="C:cytoplasm"/>
    <property type="evidence" value="ECO:0007669"/>
    <property type="project" value="TreeGrafter"/>
</dbReference>
<evidence type="ECO:0000259" key="2">
    <source>
        <dbReference type="Pfam" id="PF00248"/>
    </source>
</evidence>
<dbReference type="GO" id="GO:0016491">
    <property type="term" value="F:oxidoreductase activity"/>
    <property type="evidence" value="ECO:0007669"/>
    <property type="project" value="UniProtKB-KW"/>
</dbReference>
<dbReference type="InterPro" id="IPR023210">
    <property type="entry name" value="NADP_OxRdtase_dom"/>
</dbReference>
<dbReference type="InterPro" id="IPR020471">
    <property type="entry name" value="AKR"/>
</dbReference>
<dbReference type="EMBL" id="MCFH01000024">
    <property type="protein sequence ID" value="ORX49342.1"/>
    <property type="molecule type" value="Genomic_DNA"/>
</dbReference>
<evidence type="ECO:0000313" key="3">
    <source>
        <dbReference type="EMBL" id="ORX49342.1"/>
    </source>
</evidence>
<evidence type="ECO:0000256" key="1">
    <source>
        <dbReference type="ARBA" id="ARBA00023002"/>
    </source>
</evidence>
<dbReference type="PROSITE" id="PS51257">
    <property type="entry name" value="PROKAR_LIPOPROTEIN"/>
    <property type="match status" value="1"/>
</dbReference>
<evidence type="ECO:0000313" key="4">
    <source>
        <dbReference type="Proteomes" id="UP000193719"/>
    </source>
</evidence>